<evidence type="ECO:0000256" key="10">
    <source>
        <dbReference type="SAM" id="Phobius"/>
    </source>
</evidence>
<evidence type="ECO:0000259" key="11">
    <source>
        <dbReference type="Pfam" id="PF00361"/>
    </source>
</evidence>
<gene>
    <name evidence="12" type="primary">nad2</name>
</gene>
<feature type="transmembrane region" description="Helical" evidence="10">
    <location>
        <begin position="127"/>
        <end position="145"/>
    </location>
</feature>
<feature type="transmembrane region" description="Helical" evidence="10">
    <location>
        <begin position="217"/>
        <end position="236"/>
    </location>
</feature>
<reference evidence="12" key="1">
    <citation type="submission" date="2013-04" db="EMBL/GenBank/DDBJ databases">
        <authorList>
            <person name="Hegedusova E."/>
            <person name="Brejova B."/>
            <person name="Nosek J."/>
        </authorList>
    </citation>
    <scope>NUCLEOTIDE SEQUENCE</scope>
    <source>
        <strain evidence="12">CBS 7907</strain>
    </source>
</reference>
<evidence type="ECO:0000313" key="12">
    <source>
        <dbReference type="EMBL" id="AGS44208.1"/>
    </source>
</evidence>
<comment type="similarity">
    <text evidence="2">Belongs to the complex I subunit 2 family.</text>
</comment>
<dbReference type="PANTHER" id="PTHR22773">
    <property type="entry name" value="NADH DEHYDROGENASE"/>
    <property type="match status" value="1"/>
</dbReference>
<dbReference type="GO" id="GO:0016020">
    <property type="term" value="C:membrane"/>
    <property type="evidence" value="ECO:0007669"/>
    <property type="project" value="UniProtKB-SubCell"/>
</dbReference>
<evidence type="ECO:0000256" key="8">
    <source>
        <dbReference type="ARBA" id="ARBA00031028"/>
    </source>
</evidence>
<organism evidence="12">
    <name type="scientific">Pichia kluyveri</name>
    <name type="common">Yeast</name>
    <dbReference type="NCBI Taxonomy" id="36015"/>
    <lineage>
        <taxon>Eukaryota</taxon>
        <taxon>Fungi</taxon>
        <taxon>Dikarya</taxon>
        <taxon>Ascomycota</taxon>
        <taxon>Saccharomycotina</taxon>
        <taxon>Pichiomycetes</taxon>
        <taxon>Pichiales</taxon>
        <taxon>Pichiaceae</taxon>
        <taxon>Pichia</taxon>
    </lineage>
</organism>
<feature type="transmembrane region" description="Helical" evidence="10">
    <location>
        <begin position="157"/>
        <end position="176"/>
    </location>
</feature>
<evidence type="ECO:0000256" key="1">
    <source>
        <dbReference type="ARBA" id="ARBA00004141"/>
    </source>
</evidence>
<feature type="transmembrane region" description="Helical" evidence="10">
    <location>
        <begin position="188"/>
        <end position="210"/>
    </location>
</feature>
<keyword evidence="5 10" id="KW-0812">Transmembrane</keyword>
<evidence type="ECO:0000256" key="2">
    <source>
        <dbReference type="ARBA" id="ARBA00007012"/>
    </source>
</evidence>
<dbReference type="RefSeq" id="YP_008474952.1">
    <property type="nucleotide sequence ID" value="NC_022158.1"/>
</dbReference>
<evidence type="ECO:0000256" key="3">
    <source>
        <dbReference type="ARBA" id="ARBA00012944"/>
    </source>
</evidence>
<dbReference type="EMBL" id="KC993182">
    <property type="protein sequence ID" value="AGS44208.1"/>
    <property type="molecule type" value="Genomic_DNA"/>
</dbReference>
<feature type="transmembrane region" description="Helical" evidence="10">
    <location>
        <begin position="266"/>
        <end position="289"/>
    </location>
</feature>
<feature type="domain" description="NADH:quinone oxidoreductase/Mrp antiporter transmembrane" evidence="11">
    <location>
        <begin position="123"/>
        <end position="437"/>
    </location>
</feature>
<evidence type="ECO:0000256" key="7">
    <source>
        <dbReference type="ARBA" id="ARBA00023136"/>
    </source>
</evidence>
<dbReference type="GeneID" id="16694631"/>
<keyword evidence="7 10" id="KW-0472">Membrane</keyword>
<evidence type="ECO:0000256" key="4">
    <source>
        <dbReference type="ARBA" id="ARBA00021008"/>
    </source>
</evidence>
<dbReference type="AlphaFoldDB" id="S5U4A4"/>
<accession>S5U4A4</accession>
<feature type="transmembrane region" description="Helical" evidence="10">
    <location>
        <begin position="69"/>
        <end position="92"/>
    </location>
</feature>
<dbReference type="GO" id="GO:0008137">
    <property type="term" value="F:NADH dehydrogenase (ubiquinone) activity"/>
    <property type="evidence" value="ECO:0007669"/>
    <property type="project" value="UniProtKB-EC"/>
</dbReference>
<keyword evidence="12" id="KW-0496">Mitochondrion</keyword>
<feature type="transmembrane region" description="Helical" evidence="10">
    <location>
        <begin position="25"/>
        <end position="44"/>
    </location>
</feature>
<comment type="subcellular location">
    <subcellularLocation>
        <location evidence="1">Membrane</location>
        <topology evidence="1">Multi-pass membrane protein</topology>
    </subcellularLocation>
</comment>
<dbReference type="Pfam" id="PF00361">
    <property type="entry name" value="Proton_antipo_M"/>
    <property type="match status" value="1"/>
</dbReference>
<feature type="transmembrane region" description="Helical" evidence="10">
    <location>
        <begin position="242"/>
        <end position="259"/>
    </location>
</feature>
<feature type="transmembrane region" description="Helical" evidence="10">
    <location>
        <begin position="412"/>
        <end position="441"/>
    </location>
</feature>
<feature type="transmembrane region" description="Helical" evidence="10">
    <location>
        <begin position="321"/>
        <end position="345"/>
    </location>
</feature>
<protein>
    <recommendedName>
        <fullName evidence="4">NADH-ubiquinone oxidoreductase chain 2</fullName>
        <ecNumber evidence="3">7.1.1.2</ecNumber>
    </recommendedName>
    <alternativeName>
        <fullName evidence="8">NADH dehydrogenase subunit 2</fullName>
    </alternativeName>
</protein>
<dbReference type="EC" id="7.1.1.2" evidence="3"/>
<evidence type="ECO:0000256" key="5">
    <source>
        <dbReference type="ARBA" id="ARBA00022692"/>
    </source>
</evidence>
<geneLocation type="mitochondrion" evidence="12"/>
<feature type="transmembrane region" description="Helical" evidence="10">
    <location>
        <begin position="385"/>
        <end position="405"/>
    </location>
</feature>
<feature type="transmembrane region" description="Helical" evidence="10">
    <location>
        <begin position="501"/>
        <end position="519"/>
    </location>
</feature>
<sequence>MLAITIIIFVVLTSIIEKNNECKKWLKRVCLLSLVNVLLINININTTEMLVLGNSLYNSLLYIDSLSNYMMNLILLVGIIYMLLLSCNITTIKVLDHIIQVKESLGLLILFNILGLILLILVNDLMVLFIVIELQSYSLYLITSAYNTSSNSVKSGLYYFIVGSIGSFIILDGTVSIYEEIGLTNIELISLCINNINIYDILIILLGLFIKVGLAPFYSYSIVIYTLAPTIVTYYISLLPKLSILTLILSLVSIVNLVETESSSNIINIISFIILISMIIGSIGGVNVIRIKTLLAYSSLLNVSYMLLAIIASNGYSYIGYLFYILQYSITHINTFSIILLLPIYSHINILKGESKGEVGKYDVMLSKYSPIEYISQFRVLLNKNSYLCIALCISFFSLIGIPPLSGFYGKLLVFISALGNGYIFLSILLVIASSISAYYYGSVIKELCFDILNNYNLYNYKDVSVYNESLLSKMENVYITLKDKVISKDGNNLLLMNNNISYQISLMTLVILLILFEYNNIIRGTFIVTLNMI</sequence>
<comment type="catalytic activity">
    <reaction evidence="9">
        <text>a ubiquinone + NADH + 5 H(+)(in) = a ubiquinol + NAD(+) + 4 H(+)(out)</text>
        <dbReference type="Rhea" id="RHEA:29091"/>
        <dbReference type="Rhea" id="RHEA-COMP:9565"/>
        <dbReference type="Rhea" id="RHEA-COMP:9566"/>
        <dbReference type="ChEBI" id="CHEBI:15378"/>
        <dbReference type="ChEBI" id="CHEBI:16389"/>
        <dbReference type="ChEBI" id="CHEBI:17976"/>
        <dbReference type="ChEBI" id="CHEBI:57540"/>
        <dbReference type="ChEBI" id="CHEBI:57945"/>
        <dbReference type="EC" id="7.1.1.2"/>
    </reaction>
</comment>
<name>S5U4A4_PICKL</name>
<dbReference type="InterPro" id="IPR001750">
    <property type="entry name" value="ND/Mrp_TM"/>
</dbReference>
<evidence type="ECO:0000256" key="6">
    <source>
        <dbReference type="ARBA" id="ARBA00022989"/>
    </source>
</evidence>
<evidence type="ECO:0000256" key="9">
    <source>
        <dbReference type="ARBA" id="ARBA00049551"/>
    </source>
</evidence>
<feature type="transmembrane region" description="Helical" evidence="10">
    <location>
        <begin position="104"/>
        <end position="121"/>
    </location>
</feature>
<keyword evidence="6 10" id="KW-1133">Transmembrane helix</keyword>
<proteinExistence type="inferred from homology"/>